<dbReference type="OrthoDB" id="5956725at2"/>
<evidence type="ECO:0000313" key="2">
    <source>
        <dbReference type="Proteomes" id="UP000308149"/>
    </source>
</evidence>
<proteinExistence type="predicted"/>
<reference evidence="1 2" key="1">
    <citation type="submission" date="2019-06" db="EMBL/GenBank/DDBJ databases">
        <title>Thermomonas aquatica sp. nov., isolated from an industrial wastewater treatment plant.</title>
        <authorList>
            <person name="Jeon J.H."/>
            <person name="Park D.-S."/>
        </authorList>
    </citation>
    <scope>NUCLEOTIDE SEQUENCE [LARGE SCALE GENOMIC DNA]</scope>
    <source>
        <strain evidence="1 2">SY21</strain>
    </source>
</reference>
<protein>
    <submittedName>
        <fullName evidence="1">Uncharacterized protein</fullName>
    </submittedName>
</protein>
<dbReference type="Proteomes" id="UP000308149">
    <property type="component" value="Chromosome"/>
</dbReference>
<name>A0A5B7ZNV6_9GAMM</name>
<evidence type="ECO:0000313" key="1">
    <source>
        <dbReference type="EMBL" id="QDA56106.1"/>
    </source>
</evidence>
<dbReference type="RefSeq" id="WP_139715034.1">
    <property type="nucleotide sequence ID" value="NZ_CP040871.1"/>
</dbReference>
<sequence>MAAIAERIALSLRPAIVLLLASLPLQAAEPLEYYDARKLADADEAGVAGAAKEAMLAAQRKLLDAGVVECSLGRPQQDFSAFAIVMRLDAQGLVQQTWRQGGSPLAICLQRYVRDKAVFVPPKAPFHTTLDISFTK</sequence>
<keyword evidence="2" id="KW-1185">Reference proteome</keyword>
<dbReference type="AlphaFoldDB" id="A0A5B7ZNV6"/>
<organism evidence="1 2">
    <name type="scientific">Thermomonas aquatica</name>
    <dbReference type="NCBI Taxonomy" id="2202149"/>
    <lineage>
        <taxon>Bacteria</taxon>
        <taxon>Pseudomonadati</taxon>
        <taxon>Pseudomonadota</taxon>
        <taxon>Gammaproteobacteria</taxon>
        <taxon>Lysobacterales</taxon>
        <taxon>Lysobacteraceae</taxon>
        <taxon>Thermomonas</taxon>
    </lineage>
</organism>
<accession>A0A5B7ZNV6</accession>
<dbReference type="KEGG" id="thes:FHQ07_01590"/>
<gene>
    <name evidence="1" type="ORF">FHQ07_01590</name>
</gene>
<dbReference type="EMBL" id="CP040871">
    <property type="protein sequence ID" value="QDA56106.1"/>
    <property type="molecule type" value="Genomic_DNA"/>
</dbReference>